<evidence type="ECO:0000313" key="4">
    <source>
        <dbReference type="Proteomes" id="UP000029443"/>
    </source>
</evidence>
<name>A0ABR4WAF2_9GAMM</name>
<dbReference type="SUPFAM" id="SSF53474">
    <property type="entry name" value="alpha/beta-Hydrolases"/>
    <property type="match status" value="1"/>
</dbReference>
<sequence>MKRLLLLVSLFMMSQTAFSDIIETPVTLPDDLGTGVMYLNDKQKKPGPGVIVIHEWWGLNDYARDRARMLARAGYTALAVDMYGTGKVATHPKDAESFMKSAMAEPEKMNARFEAARKMMLKQQQVEAGRLFAIGYCFGGGVVLNQARMGTDLAGVASFHGTLGTDTPAQPGDIKARILAATGQADPMIPAEQVTGFVKEMTEAGADFQLLSFPGVKHSFTNPKADAVAERFDMPVGYDAHADQVSWKALVDFIEHKSHAE</sequence>
<protein>
    <submittedName>
        <fullName evidence="3">Dienelactone hydrolase family protein</fullName>
    </submittedName>
</protein>
<keyword evidence="1" id="KW-0732">Signal</keyword>
<accession>A0ABR4WAF2</accession>
<dbReference type="PANTHER" id="PTHR22946:SF0">
    <property type="entry name" value="DIENELACTONE HYDROLASE DOMAIN-CONTAINING PROTEIN"/>
    <property type="match status" value="1"/>
</dbReference>
<evidence type="ECO:0000256" key="1">
    <source>
        <dbReference type="SAM" id="SignalP"/>
    </source>
</evidence>
<dbReference type="InterPro" id="IPR029058">
    <property type="entry name" value="AB_hydrolase_fold"/>
</dbReference>
<keyword evidence="3" id="KW-0378">Hydrolase</keyword>
<evidence type="ECO:0000259" key="2">
    <source>
        <dbReference type="Pfam" id="PF01738"/>
    </source>
</evidence>
<evidence type="ECO:0000313" key="3">
    <source>
        <dbReference type="EMBL" id="KGD60386.1"/>
    </source>
</evidence>
<dbReference type="Pfam" id="PF01738">
    <property type="entry name" value="DLH"/>
    <property type="match status" value="1"/>
</dbReference>
<dbReference type="RefSeq" id="WP_035249132.1">
    <property type="nucleotide sequence ID" value="NZ_ARXU01000011.1"/>
</dbReference>
<feature type="signal peptide" evidence="1">
    <location>
        <begin position="1"/>
        <end position="19"/>
    </location>
</feature>
<dbReference type="Gene3D" id="3.40.50.1820">
    <property type="entry name" value="alpha/beta hydrolase"/>
    <property type="match status" value="1"/>
</dbReference>
<dbReference type="EMBL" id="ARXU01000011">
    <property type="protein sequence ID" value="KGD60386.1"/>
    <property type="molecule type" value="Genomic_DNA"/>
</dbReference>
<dbReference type="Proteomes" id="UP000029443">
    <property type="component" value="Unassembled WGS sequence"/>
</dbReference>
<feature type="chain" id="PRO_5047287327" evidence="1">
    <location>
        <begin position="20"/>
        <end position="261"/>
    </location>
</feature>
<dbReference type="InterPro" id="IPR002925">
    <property type="entry name" value="Dienelactn_hydro"/>
</dbReference>
<dbReference type="PANTHER" id="PTHR22946">
    <property type="entry name" value="DIENELACTONE HYDROLASE DOMAIN-CONTAINING PROTEIN-RELATED"/>
    <property type="match status" value="1"/>
</dbReference>
<gene>
    <name evidence="3" type="ORF">T9A_02563</name>
</gene>
<reference evidence="3 4" key="1">
    <citation type="submission" date="2012-09" db="EMBL/GenBank/DDBJ databases">
        <title>Genome Sequence of alkane-degrading Bacterium Alcanivorax jadensis T9.</title>
        <authorList>
            <person name="Lai Q."/>
            <person name="Shao Z."/>
        </authorList>
    </citation>
    <scope>NUCLEOTIDE SEQUENCE [LARGE SCALE GENOMIC DNA]</scope>
    <source>
        <strain evidence="3 4">T9</strain>
    </source>
</reference>
<keyword evidence="4" id="KW-1185">Reference proteome</keyword>
<feature type="domain" description="Dienelactone hydrolase" evidence="2">
    <location>
        <begin position="38"/>
        <end position="256"/>
    </location>
</feature>
<comment type="caution">
    <text evidence="3">The sequence shown here is derived from an EMBL/GenBank/DDBJ whole genome shotgun (WGS) entry which is preliminary data.</text>
</comment>
<dbReference type="GO" id="GO:0016787">
    <property type="term" value="F:hydrolase activity"/>
    <property type="evidence" value="ECO:0007669"/>
    <property type="project" value="UniProtKB-KW"/>
</dbReference>
<proteinExistence type="predicted"/>
<dbReference type="InterPro" id="IPR050261">
    <property type="entry name" value="FrsA_esterase"/>
</dbReference>
<organism evidence="3 4">
    <name type="scientific">Alcanivorax jadensis T9</name>
    <dbReference type="NCBI Taxonomy" id="1177181"/>
    <lineage>
        <taxon>Bacteria</taxon>
        <taxon>Pseudomonadati</taxon>
        <taxon>Pseudomonadota</taxon>
        <taxon>Gammaproteobacteria</taxon>
        <taxon>Oceanospirillales</taxon>
        <taxon>Alcanivoracaceae</taxon>
        <taxon>Alcanivorax</taxon>
    </lineage>
</organism>